<dbReference type="AlphaFoldDB" id="A0AAE0IJ41"/>
<dbReference type="PROSITE" id="PS00360">
    <property type="entry name" value="RIBOSOMAL_S9"/>
    <property type="match status" value="1"/>
</dbReference>
<name>A0AAE0IJ41_9PEZI</name>
<dbReference type="GO" id="GO:0006412">
    <property type="term" value="P:translation"/>
    <property type="evidence" value="ECO:0007669"/>
    <property type="project" value="InterPro"/>
</dbReference>
<dbReference type="FunFam" id="3.30.230.10:FF:000001">
    <property type="entry name" value="30S ribosomal protein S9"/>
    <property type="match status" value="1"/>
</dbReference>
<dbReference type="PANTHER" id="PTHR21569">
    <property type="entry name" value="RIBOSOMAL PROTEIN S9"/>
    <property type="match status" value="1"/>
</dbReference>
<feature type="region of interest" description="Disordered" evidence="7">
    <location>
        <begin position="374"/>
        <end position="395"/>
    </location>
</feature>
<dbReference type="SUPFAM" id="SSF54211">
    <property type="entry name" value="Ribosomal protein S5 domain 2-like"/>
    <property type="match status" value="1"/>
</dbReference>
<dbReference type="Proteomes" id="UP001283341">
    <property type="component" value="Unassembled WGS sequence"/>
</dbReference>
<dbReference type="InterPro" id="IPR023035">
    <property type="entry name" value="Ribosomal_uS9_bac/plastid"/>
</dbReference>
<dbReference type="InterPro" id="IPR020574">
    <property type="entry name" value="Ribosomal_uS9_CS"/>
</dbReference>
<sequence>MNARASAQLLRLSCGSRHREKLLRNCSAERGLQSRTTPEFKANSTTRDHLHVPQLLLLSAQRPRDNDEEGQRRTMMASFGQHITGALRGSCLKTTKQGGNGLRGLEQQFTNTLRLGPTVTSRRCMTTQLVTEADFKTIQAAPHLDLNALRLPSHARPVPVSPSYFSRTPRFNDSYLAIQKLLRSYDKLPMIPSTAVERVTWCDLETIRRRLGEPVRASDYSRCLALIKKLHSIHPQMKPGPVKEALEGFKRSVQGFQNVAKPIPIDRFGRAVGVGKRKSSVARAWVVEGTGEVQINGKSLAGAFGRVHDRESAIWALRATDRVDKYNVWALVEGGGTTGQAEALTLAISKALMAHEPALKPALRRAGCVTRDPRKVERKKAGHLKARKSPTWVKR</sequence>
<dbReference type="InterPro" id="IPR000754">
    <property type="entry name" value="Ribosomal_uS9"/>
</dbReference>
<evidence type="ECO:0000256" key="1">
    <source>
        <dbReference type="ARBA" id="ARBA00005251"/>
    </source>
</evidence>
<evidence type="ECO:0000256" key="7">
    <source>
        <dbReference type="SAM" id="MobiDB-lite"/>
    </source>
</evidence>
<evidence type="ECO:0000256" key="2">
    <source>
        <dbReference type="ARBA" id="ARBA00022980"/>
    </source>
</evidence>
<gene>
    <name evidence="8" type="ORF">B0H66DRAFT_547944</name>
</gene>
<feature type="compositionally biased region" description="Basic residues" evidence="7">
    <location>
        <begin position="376"/>
        <end position="395"/>
    </location>
</feature>
<protein>
    <recommendedName>
        <fullName evidence="4">Small ribosomal subunit protein uS9m</fullName>
    </recommendedName>
    <alternativeName>
        <fullName evidence="5">37S ribosomal protein S9, mitochondrial</fullName>
    </alternativeName>
</protein>
<evidence type="ECO:0000313" key="8">
    <source>
        <dbReference type="EMBL" id="KAK3325311.1"/>
    </source>
</evidence>
<dbReference type="InterPro" id="IPR020568">
    <property type="entry name" value="Ribosomal_Su5_D2-typ_SF"/>
</dbReference>
<evidence type="ECO:0000256" key="6">
    <source>
        <dbReference type="RuleBase" id="RU003815"/>
    </source>
</evidence>
<accession>A0AAE0IJ41</accession>
<reference evidence="8" key="1">
    <citation type="journal article" date="2023" name="Mol. Phylogenet. Evol.">
        <title>Genome-scale phylogeny and comparative genomics of the fungal order Sordariales.</title>
        <authorList>
            <person name="Hensen N."/>
            <person name="Bonometti L."/>
            <person name="Westerberg I."/>
            <person name="Brannstrom I.O."/>
            <person name="Guillou S."/>
            <person name="Cros-Aarteil S."/>
            <person name="Calhoun S."/>
            <person name="Haridas S."/>
            <person name="Kuo A."/>
            <person name="Mondo S."/>
            <person name="Pangilinan J."/>
            <person name="Riley R."/>
            <person name="LaButti K."/>
            <person name="Andreopoulos B."/>
            <person name="Lipzen A."/>
            <person name="Chen C."/>
            <person name="Yan M."/>
            <person name="Daum C."/>
            <person name="Ng V."/>
            <person name="Clum A."/>
            <person name="Steindorff A."/>
            <person name="Ohm R.A."/>
            <person name="Martin F."/>
            <person name="Silar P."/>
            <person name="Natvig D.O."/>
            <person name="Lalanne C."/>
            <person name="Gautier V."/>
            <person name="Ament-Velasquez S.L."/>
            <person name="Kruys A."/>
            <person name="Hutchinson M.I."/>
            <person name="Powell A.J."/>
            <person name="Barry K."/>
            <person name="Miller A.N."/>
            <person name="Grigoriev I.V."/>
            <person name="Debuchy R."/>
            <person name="Gladieux P."/>
            <person name="Hiltunen Thoren M."/>
            <person name="Johannesson H."/>
        </authorList>
    </citation>
    <scope>NUCLEOTIDE SEQUENCE</scope>
    <source>
        <strain evidence="8">CBS 118394</strain>
    </source>
</reference>
<dbReference type="Gene3D" id="3.30.230.10">
    <property type="match status" value="1"/>
</dbReference>
<comment type="caution">
    <text evidence="8">The sequence shown here is derived from an EMBL/GenBank/DDBJ whole genome shotgun (WGS) entry which is preliminary data.</text>
</comment>
<dbReference type="EMBL" id="JAUEDM010000002">
    <property type="protein sequence ID" value="KAK3325311.1"/>
    <property type="molecule type" value="Genomic_DNA"/>
</dbReference>
<evidence type="ECO:0000256" key="4">
    <source>
        <dbReference type="ARBA" id="ARBA00039318"/>
    </source>
</evidence>
<evidence type="ECO:0000256" key="5">
    <source>
        <dbReference type="ARBA" id="ARBA00042623"/>
    </source>
</evidence>
<evidence type="ECO:0000256" key="3">
    <source>
        <dbReference type="ARBA" id="ARBA00023274"/>
    </source>
</evidence>
<organism evidence="8 9">
    <name type="scientific">Apodospora peruviana</name>
    <dbReference type="NCBI Taxonomy" id="516989"/>
    <lineage>
        <taxon>Eukaryota</taxon>
        <taxon>Fungi</taxon>
        <taxon>Dikarya</taxon>
        <taxon>Ascomycota</taxon>
        <taxon>Pezizomycotina</taxon>
        <taxon>Sordariomycetes</taxon>
        <taxon>Sordariomycetidae</taxon>
        <taxon>Sordariales</taxon>
        <taxon>Lasiosphaeriaceae</taxon>
        <taxon>Apodospora</taxon>
    </lineage>
</organism>
<dbReference type="PANTHER" id="PTHR21569:SF1">
    <property type="entry name" value="SMALL RIBOSOMAL SUBUNIT PROTEIN US9M"/>
    <property type="match status" value="1"/>
</dbReference>
<dbReference type="GO" id="GO:0003723">
    <property type="term" value="F:RNA binding"/>
    <property type="evidence" value="ECO:0007669"/>
    <property type="project" value="TreeGrafter"/>
</dbReference>
<keyword evidence="2 6" id="KW-0689">Ribosomal protein</keyword>
<reference evidence="8" key="2">
    <citation type="submission" date="2023-06" db="EMBL/GenBank/DDBJ databases">
        <authorList>
            <consortium name="Lawrence Berkeley National Laboratory"/>
            <person name="Haridas S."/>
            <person name="Hensen N."/>
            <person name="Bonometti L."/>
            <person name="Westerberg I."/>
            <person name="Brannstrom I.O."/>
            <person name="Guillou S."/>
            <person name="Cros-Aarteil S."/>
            <person name="Calhoun S."/>
            <person name="Kuo A."/>
            <person name="Mondo S."/>
            <person name="Pangilinan J."/>
            <person name="Riley R."/>
            <person name="Labutti K."/>
            <person name="Andreopoulos B."/>
            <person name="Lipzen A."/>
            <person name="Chen C."/>
            <person name="Yanf M."/>
            <person name="Daum C."/>
            <person name="Ng V."/>
            <person name="Clum A."/>
            <person name="Steindorff A."/>
            <person name="Ohm R."/>
            <person name="Martin F."/>
            <person name="Silar P."/>
            <person name="Natvig D."/>
            <person name="Lalanne C."/>
            <person name="Gautier V."/>
            <person name="Ament-Velasquez S.L."/>
            <person name="Kruys A."/>
            <person name="Hutchinson M.I."/>
            <person name="Powell A.J."/>
            <person name="Barry K."/>
            <person name="Miller A.N."/>
            <person name="Grigoriev I.V."/>
            <person name="Debuchy R."/>
            <person name="Gladieux P."/>
            <person name="Thoren M.H."/>
            <person name="Johannesson H."/>
        </authorList>
    </citation>
    <scope>NUCLEOTIDE SEQUENCE</scope>
    <source>
        <strain evidence="8">CBS 118394</strain>
    </source>
</reference>
<evidence type="ECO:0000313" key="9">
    <source>
        <dbReference type="Proteomes" id="UP001283341"/>
    </source>
</evidence>
<dbReference type="GO" id="GO:0005763">
    <property type="term" value="C:mitochondrial small ribosomal subunit"/>
    <property type="evidence" value="ECO:0007669"/>
    <property type="project" value="TreeGrafter"/>
</dbReference>
<dbReference type="GO" id="GO:0003735">
    <property type="term" value="F:structural constituent of ribosome"/>
    <property type="evidence" value="ECO:0007669"/>
    <property type="project" value="InterPro"/>
</dbReference>
<keyword evidence="3 6" id="KW-0687">Ribonucleoprotein</keyword>
<comment type="similarity">
    <text evidence="1 6">Belongs to the universal ribosomal protein uS9 family.</text>
</comment>
<dbReference type="Pfam" id="PF00380">
    <property type="entry name" value="Ribosomal_S9"/>
    <property type="match status" value="1"/>
</dbReference>
<dbReference type="NCBIfam" id="NF001099">
    <property type="entry name" value="PRK00132.1"/>
    <property type="match status" value="1"/>
</dbReference>
<keyword evidence="9" id="KW-1185">Reference proteome</keyword>
<dbReference type="InterPro" id="IPR014721">
    <property type="entry name" value="Ribsml_uS5_D2-typ_fold_subgr"/>
</dbReference>
<proteinExistence type="inferred from homology"/>